<dbReference type="PATRIC" id="fig|1173020.3.peg.2712"/>
<dbReference type="STRING" id="1173020.Cha6605_2391"/>
<dbReference type="SUPFAM" id="SSF53756">
    <property type="entry name" value="UDP-Glycosyltransferase/glycogen phosphorylase"/>
    <property type="match status" value="1"/>
</dbReference>
<dbReference type="InterPro" id="IPR001296">
    <property type="entry name" value="Glyco_trans_1"/>
</dbReference>
<reference evidence="2 3" key="1">
    <citation type="submission" date="2012-05" db="EMBL/GenBank/DDBJ databases">
        <title>Finished chromosome of genome of Chamaesiphon sp. PCC 6605.</title>
        <authorList>
            <consortium name="US DOE Joint Genome Institute"/>
            <person name="Gugger M."/>
            <person name="Coursin T."/>
            <person name="Rippka R."/>
            <person name="Tandeau De Marsac N."/>
            <person name="Huntemann M."/>
            <person name="Wei C.-L."/>
            <person name="Han J."/>
            <person name="Detter J.C."/>
            <person name="Han C."/>
            <person name="Tapia R."/>
            <person name="Chen A."/>
            <person name="Kyrpides N."/>
            <person name="Mavromatis K."/>
            <person name="Markowitz V."/>
            <person name="Szeto E."/>
            <person name="Ivanova N."/>
            <person name="Pagani I."/>
            <person name="Pati A."/>
            <person name="Goodwin L."/>
            <person name="Nordberg H.P."/>
            <person name="Cantor M.N."/>
            <person name="Hua S.X."/>
            <person name="Woyke T."/>
            <person name="Kerfeld C.A."/>
        </authorList>
    </citation>
    <scope>NUCLEOTIDE SEQUENCE [LARGE SCALE GENOMIC DNA]</scope>
    <source>
        <strain evidence="3">ATCC 27169 / PCC 6605</strain>
    </source>
</reference>
<evidence type="ECO:0000259" key="1">
    <source>
        <dbReference type="Pfam" id="PF00534"/>
    </source>
</evidence>
<keyword evidence="3" id="KW-1185">Reference proteome</keyword>
<keyword evidence="2" id="KW-0808">Transferase</keyword>
<dbReference type="AlphaFoldDB" id="K9UEB0"/>
<dbReference type="eggNOG" id="COG0438">
    <property type="taxonomic scope" value="Bacteria"/>
</dbReference>
<dbReference type="Proteomes" id="UP000010366">
    <property type="component" value="Chromosome"/>
</dbReference>
<dbReference type="GO" id="GO:0016757">
    <property type="term" value="F:glycosyltransferase activity"/>
    <property type="evidence" value="ECO:0007669"/>
    <property type="project" value="InterPro"/>
</dbReference>
<dbReference type="KEGG" id="cmp:Cha6605_2391"/>
<sequence length="330" mass="37758">MRKLLFLLPGTTQKFHCGGLFAELKTIELVKQICPVEIVTYRQREPDKAYLDDILASKPQDAIFVVSWGFDVPKLVTRLRGYPTIYHAHSAEYGFRLPPQIPIVCVSRNTLGYWGQRSPHALLYYLPNQISDEFVNRHTDRSIDVLVHSRKSSDYLLKQLIPTLQSHCKVEIIEGFVNSLSELFNRSRVYLYDSAEYWATQGVTEGFGLQPLEAMACGCQVFSSVNHGLSDYLDPGFNCHKIAGFSTDYDVERILEVVKSSAPVNNLESLLAEYRTANIMSRIQVILSDIDRFFDRVNLDRSDMLDLSDRRVSQLRLSKALKSIQKKLKR</sequence>
<dbReference type="RefSeq" id="WP_015159602.1">
    <property type="nucleotide sequence ID" value="NC_019697.1"/>
</dbReference>
<dbReference type="OrthoDB" id="9801609at2"/>
<name>K9UEB0_CHAP6</name>
<proteinExistence type="predicted"/>
<evidence type="ECO:0000313" key="3">
    <source>
        <dbReference type="Proteomes" id="UP000010366"/>
    </source>
</evidence>
<gene>
    <name evidence="2" type="ORF">Cha6605_2391</name>
</gene>
<feature type="domain" description="Glycosyl transferase family 1" evidence="1">
    <location>
        <begin position="175"/>
        <end position="238"/>
    </location>
</feature>
<accession>K9UEB0</accession>
<protein>
    <submittedName>
        <fullName evidence="2">Glycosyltransferase</fullName>
    </submittedName>
</protein>
<dbReference type="EMBL" id="CP003600">
    <property type="protein sequence ID" value="AFY93452.1"/>
    <property type="molecule type" value="Genomic_DNA"/>
</dbReference>
<dbReference type="Gene3D" id="3.40.50.2000">
    <property type="entry name" value="Glycogen Phosphorylase B"/>
    <property type="match status" value="1"/>
</dbReference>
<evidence type="ECO:0000313" key="2">
    <source>
        <dbReference type="EMBL" id="AFY93452.1"/>
    </source>
</evidence>
<dbReference type="HOGENOM" id="CLU_841166_0_0_3"/>
<dbReference type="Pfam" id="PF00534">
    <property type="entry name" value="Glycos_transf_1"/>
    <property type="match status" value="1"/>
</dbReference>
<organism evidence="2 3">
    <name type="scientific">Chamaesiphon minutus (strain ATCC 27169 / PCC 6605)</name>
    <dbReference type="NCBI Taxonomy" id="1173020"/>
    <lineage>
        <taxon>Bacteria</taxon>
        <taxon>Bacillati</taxon>
        <taxon>Cyanobacteriota</taxon>
        <taxon>Cyanophyceae</taxon>
        <taxon>Gomontiellales</taxon>
        <taxon>Chamaesiphonaceae</taxon>
        <taxon>Chamaesiphon</taxon>
    </lineage>
</organism>